<keyword evidence="1" id="KW-0547">Nucleotide-binding</keyword>
<feature type="coiled-coil region" evidence="8">
    <location>
        <begin position="280"/>
        <end position="311"/>
    </location>
</feature>
<gene>
    <name evidence="13" type="ordered locus">Rpdx1_3416</name>
</gene>
<reference evidence="13" key="1">
    <citation type="submission" date="2010-12" db="EMBL/GenBank/DDBJ databases">
        <title>Complete sequence of Rhodopseudomonas palustris DX-1.</title>
        <authorList>
            <consortium name="US DOE Joint Genome Institute"/>
            <person name="Lucas S."/>
            <person name="Copeland A."/>
            <person name="Lapidus A."/>
            <person name="Cheng J.-F."/>
            <person name="Goodwin L."/>
            <person name="Pitluck S."/>
            <person name="Misra M."/>
            <person name="Chertkov O."/>
            <person name="Detter J.C."/>
            <person name="Han C."/>
            <person name="Tapia R."/>
            <person name="Land M."/>
            <person name="Hauser L."/>
            <person name="Kyrpides N."/>
            <person name="Ivanova N."/>
            <person name="Ovchinnikova G."/>
            <person name="Logan B."/>
            <person name="Oda Y."/>
            <person name="Harwood C."/>
            <person name="Woyke T."/>
        </authorList>
    </citation>
    <scope>NUCLEOTIDE SEQUENCE [LARGE SCALE GENOMIC DNA]</scope>
    <source>
        <strain evidence="13">DX-1</strain>
    </source>
</reference>
<dbReference type="BioCyc" id="RPAL652103:RPDX1_RS16855-MONOMER"/>
<feature type="compositionally biased region" description="Polar residues" evidence="9">
    <location>
        <begin position="563"/>
        <end position="574"/>
    </location>
</feature>
<dbReference type="InterPro" id="IPR025662">
    <property type="entry name" value="Sigma_54_int_dom_ATP-bd_1"/>
</dbReference>
<dbReference type="Pfam" id="PF25601">
    <property type="entry name" value="AAA_lid_14"/>
    <property type="match status" value="1"/>
</dbReference>
<evidence type="ECO:0000256" key="1">
    <source>
        <dbReference type="ARBA" id="ARBA00022741"/>
    </source>
</evidence>
<dbReference type="OrthoDB" id="9761019at2"/>
<evidence type="ECO:0000256" key="3">
    <source>
        <dbReference type="ARBA" id="ARBA00023012"/>
    </source>
</evidence>
<keyword evidence="4" id="KW-0805">Transcription regulation</keyword>
<dbReference type="KEGG" id="rpx:Rpdx1_3416"/>
<dbReference type="SUPFAM" id="SSF52540">
    <property type="entry name" value="P-loop containing nucleoside triphosphate hydrolases"/>
    <property type="match status" value="1"/>
</dbReference>
<feature type="region of interest" description="Disordered" evidence="9">
    <location>
        <begin position="562"/>
        <end position="581"/>
    </location>
</feature>
<evidence type="ECO:0000313" key="13">
    <source>
        <dbReference type="EMBL" id="ADU44986.1"/>
    </source>
</evidence>
<dbReference type="InterPro" id="IPR000700">
    <property type="entry name" value="PAS-assoc_C"/>
</dbReference>
<dbReference type="PROSITE" id="PS50112">
    <property type="entry name" value="PAS"/>
    <property type="match status" value="1"/>
</dbReference>
<dbReference type="HOGENOM" id="CLU_000445_8_8_5"/>
<dbReference type="InterPro" id="IPR025944">
    <property type="entry name" value="Sigma_54_int_dom_CS"/>
</dbReference>
<evidence type="ECO:0000259" key="10">
    <source>
        <dbReference type="PROSITE" id="PS50045"/>
    </source>
</evidence>
<dbReference type="Pfam" id="PF13188">
    <property type="entry name" value="PAS_8"/>
    <property type="match status" value="1"/>
</dbReference>
<feature type="domain" description="PAC" evidence="12">
    <location>
        <begin position="236"/>
        <end position="289"/>
    </location>
</feature>
<evidence type="ECO:0000313" key="14">
    <source>
        <dbReference type="Proteomes" id="UP000001402"/>
    </source>
</evidence>
<dbReference type="InterPro" id="IPR000014">
    <property type="entry name" value="PAS"/>
</dbReference>
<dbReference type="Gene3D" id="3.30.450.20">
    <property type="entry name" value="PAS domain"/>
    <property type="match status" value="2"/>
</dbReference>
<dbReference type="STRING" id="652103.Rpdx1_3416"/>
<dbReference type="GO" id="GO:0006355">
    <property type="term" value="P:regulation of DNA-templated transcription"/>
    <property type="evidence" value="ECO:0007669"/>
    <property type="project" value="InterPro"/>
</dbReference>
<evidence type="ECO:0000256" key="5">
    <source>
        <dbReference type="ARBA" id="ARBA00023125"/>
    </source>
</evidence>
<protein>
    <submittedName>
        <fullName evidence="13">Sigma54 specific transcriptional regulator with PAS/PAC sensor, Fis family</fullName>
    </submittedName>
</protein>
<dbReference type="InterPro" id="IPR001610">
    <property type="entry name" value="PAC"/>
</dbReference>
<dbReference type="Gene3D" id="1.10.10.60">
    <property type="entry name" value="Homeodomain-like"/>
    <property type="match status" value="1"/>
</dbReference>
<dbReference type="InterPro" id="IPR058031">
    <property type="entry name" value="AAA_lid_NorR"/>
</dbReference>
<keyword evidence="2" id="KW-0067">ATP-binding</keyword>
<dbReference type="AlphaFoldDB" id="E6VC51"/>
<dbReference type="EMBL" id="CP002418">
    <property type="protein sequence ID" value="ADU44986.1"/>
    <property type="molecule type" value="Genomic_DNA"/>
</dbReference>
<dbReference type="SMART" id="SM00091">
    <property type="entry name" value="PAS"/>
    <property type="match status" value="2"/>
</dbReference>
<evidence type="ECO:0000259" key="12">
    <source>
        <dbReference type="PROSITE" id="PS50113"/>
    </source>
</evidence>
<organism evidence="13 14">
    <name type="scientific">Rhodopseudomonas palustris (strain DX-1)</name>
    <dbReference type="NCBI Taxonomy" id="652103"/>
    <lineage>
        <taxon>Bacteria</taxon>
        <taxon>Pseudomonadati</taxon>
        <taxon>Pseudomonadota</taxon>
        <taxon>Alphaproteobacteria</taxon>
        <taxon>Hyphomicrobiales</taxon>
        <taxon>Nitrobacteraceae</taxon>
        <taxon>Rhodopseudomonas</taxon>
    </lineage>
</organism>
<dbReference type="Proteomes" id="UP000001402">
    <property type="component" value="Chromosome"/>
</dbReference>
<accession>E6VC51</accession>
<dbReference type="Pfam" id="PF00158">
    <property type="entry name" value="Sigma54_activat"/>
    <property type="match status" value="1"/>
</dbReference>
<dbReference type="SMART" id="SM00382">
    <property type="entry name" value="AAA"/>
    <property type="match status" value="1"/>
</dbReference>
<dbReference type="PROSITE" id="PS50113">
    <property type="entry name" value="PAC"/>
    <property type="match status" value="1"/>
</dbReference>
<dbReference type="CDD" id="cd00130">
    <property type="entry name" value="PAS"/>
    <property type="match status" value="2"/>
</dbReference>
<evidence type="ECO:0000256" key="2">
    <source>
        <dbReference type="ARBA" id="ARBA00022840"/>
    </source>
</evidence>
<evidence type="ECO:0000256" key="8">
    <source>
        <dbReference type="SAM" id="Coils"/>
    </source>
</evidence>
<name>E6VC51_RHOPX</name>
<dbReference type="PANTHER" id="PTHR32071:SF117">
    <property type="entry name" value="PTS-DEPENDENT DIHYDROXYACETONE KINASE OPERON REGULATORY PROTEIN-RELATED"/>
    <property type="match status" value="1"/>
</dbReference>
<dbReference type="InterPro" id="IPR027417">
    <property type="entry name" value="P-loop_NTPase"/>
</dbReference>
<evidence type="ECO:0000256" key="4">
    <source>
        <dbReference type="ARBA" id="ARBA00023015"/>
    </source>
</evidence>
<dbReference type="PANTHER" id="PTHR32071">
    <property type="entry name" value="TRANSCRIPTIONAL REGULATORY PROTEIN"/>
    <property type="match status" value="1"/>
</dbReference>
<sequence length="641" mass="71593">MDLSLPPQALPRIDPALRAAVFDGAIEAVLLIDPTLDQIVDANHAACDLLGHGYDSLLQIKFSALHGSQLPALVVFTQAVFAKGTYWSHALTPIHAGGTQLRLEYAGKRLSHHGRSLLLLTMSDLEQRRRRYVDAVADDYMRDGLPAWQRIERVFQDIERENQLILRAAGEGIYGVNAEGKTTFVNPAAELILGWTADELVGTEMHAMVHHSHHDGRHYPGQECPIYAAFRDGAVHTVDGEVFWRKDGKPVWVEYTSTPIHDRSGVVVGAVVVFRDVSQRHEADEKLHAALAEVDRLRERLQLENDYLQEEIRTETNPRGIIGQSEAIQTTLRQVKLVAPTAATVLITGESGTGKELIARAIHEASTRRDRPLIRVNCAAIPRELFESEFFGHARGAFTGAVRDRIGRFELADGGTLFLDEVGEIPLELQSKLLRVLQEGNFERVGEERTRKVDVRLIAATNRDLKREVQRGRFREDLYFRLSVFPIESVPLRDRREDIPLLAQHFLVNEARELKTELRLSQGDVRRLMRYDWPGNVRELQNVIERATILAQNGRLRFDLPESASSHASASTGRQKPDAQPAVMTASDLRNLERANIVAALRVCKGKVFGDDGAAAMLDMKPTTLASRIKALGITSPRSQG</sequence>
<dbReference type="Gene3D" id="1.10.8.60">
    <property type="match status" value="1"/>
</dbReference>
<dbReference type="PROSITE" id="PS00676">
    <property type="entry name" value="SIGMA54_INTERACT_2"/>
    <property type="match status" value="1"/>
</dbReference>
<dbReference type="InterPro" id="IPR035965">
    <property type="entry name" value="PAS-like_dom_sf"/>
</dbReference>
<dbReference type="GO" id="GO:0005524">
    <property type="term" value="F:ATP binding"/>
    <property type="evidence" value="ECO:0007669"/>
    <property type="project" value="UniProtKB-KW"/>
</dbReference>
<keyword evidence="5" id="KW-0238">DNA-binding</keyword>
<dbReference type="SUPFAM" id="SSF55785">
    <property type="entry name" value="PYP-like sensor domain (PAS domain)"/>
    <property type="match status" value="2"/>
</dbReference>
<proteinExistence type="predicted"/>
<feature type="domain" description="Sigma-54 factor interaction" evidence="10">
    <location>
        <begin position="321"/>
        <end position="549"/>
    </location>
</feature>
<keyword evidence="6" id="KW-0010">Activator</keyword>
<keyword evidence="8" id="KW-0175">Coiled coil</keyword>
<dbReference type="eggNOG" id="COG3829">
    <property type="taxonomic scope" value="Bacteria"/>
</dbReference>
<dbReference type="InterPro" id="IPR025943">
    <property type="entry name" value="Sigma_54_int_dom_ATP-bd_2"/>
</dbReference>
<dbReference type="InterPro" id="IPR002078">
    <property type="entry name" value="Sigma_54_int"/>
</dbReference>
<feature type="domain" description="PAS" evidence="11">
    <location>
        <begin position="158"/>
        <end position="210"/>
    </location>
</feature>
<evidence type="ECO:0000256" key="9">
    <source>
        <dbReference type="SAM" id="MobiDB-lite"/>
    </source>
</evidence>
<dbReference type="GO" id="GO:0003677">
    <property type="term" value="F:DNA binding"/>
    <property type="evidence" value="ECO:0007669"/>
    <property type="project" value="UniProtKB-KW"/>
</dbReference>
<dbReference type="InterPro" id="IPR013767">
    <property type="entry name" value="PAS_fold"/>
</dbReference>
<dbReference type="SMART" id="SM00086">
    <property type="entry name" value="PAC"/>
    <property type="match status" value="1"/>
</dbReference>
<dbReference type="PROSITE" id="PS50045">
    <property type="entry name" value="SIGMA54_INTERACT_4"/>
    <property type="match status" value="1"/>
</dbReference>
<evidence type="ECO:0000256" key="6">
    <source>
        <dbReference type="ARBA" id="ARBA00023159"/>
    </source>
</evidence>
<dbReference type="Gene3D" id="3.40.50.300">
    <property type="entry name" value="P-loop containing nucleotide triphosphate hydrolases"/>
    <property type="match status" value="1"/>
</dbReference>
<dbReference type="PROSITE" id="PS00688">
    <property type="entry name" value="SIGMA54_INTERACT_3"/>
    <property type="match status" value="1"/>
</dbReference>
<evidence type="ECO:0000256" key="7">
    <source>
        <dbReference type="ARBA" id="ARBA00023163"/>
    </source>
</evidence>
<dbReference type="PROSITE" id="PS00675">
    <property type="entry name" value="SIGMA54_INTERACT_1"/>
    <property type="match status" value="1"/>
</dbReference>
<keyword evidence="7" id="KW-0804">Transcription</keyword>
<dbReference type="Pfam" id="PF00989">
    <property type="entry name" value="PAS"/>
    <property type="match status" value="1"/>
</dbReference>
<dbReference type="CDD" id="cd00009">
    <property type="entry name" value="AAA"/>
    <property type="match status" value="1"/>
</dbReference>
<dbReference type="GO" id="GO:0000160">
    <property type="term" value="P:phosphorelay signal transduction system"/>
    <property type="evidence" value="ECO:0007669"/>
    <property type="project" value="UniProtKB-KW"/>
</dbReference>
<dbReference type="FunFam" id="3.40.50.300:FF:000006">
    <property type="entry name" value="DNA-binding transcriptional regulator NtrC"/>
    <property type="match status" value="1"/>
</dbReference>
<dbReference type="InterPro" id="IPR003593">
    <property type="entry name" value="AAA+_ATPase"/>
</dbReference>
<keyword evidence="3" id="KW-0902">Two-component regulatory system</keyword>
<dbReference type="NCBIfam" id="TIGR00229">
    <property type="entry name" value="sensory_box"/>
    <property type="match status" value="1"/>
</dbReference>
<evidence type="ECO:0000259" key="11">
    <source>
        <dbReference type="PROSITE" id="PS50112"/>
    </source>
</evidence>